<evidence type="ECO:0000313" key="3">
    <source>
        <dbReference type="Proteomes" id="UP001139157"/>
    </source>
</evidence>
<evidence type="ECO:0000313" key="2">
    <source>
        <dbReference type="EMBL" id="MCM6773856.1"/>
    </source>
</evidence>
<feature type="chain" id="PRO_5040911899" description="Cadherin-like beta sandwich domain-containing protein" evidence="1">
    <location>
        <begin position="31"/>
        <end position="146"/>
    </location>
</feature>
<sequence length="146" mass="14781">MTASRVFRSLLRAVPAVLLAVIAAATFAVAGGVASAAPFPGIPSVPNFSHRLEIGPGESQYTGSVIEGKSDGYAIAAGGGLKLHLEVTSPNNNARVSVAPLIGPMIATEAPTADFVTDGTDYQVRVTSADGNAADYTLTIKADPAV</sequence>
<evidence type="ECO:0000256" key="1">
    <source>
        <dbReference type="SAM" id="SignalP"/>
    </source>
</evidence>
<dbReference type="AlphaFoldDB" id="A0A9X2E580"/>
<accession>A0A9X2E580</accession>
<comment type="caution">
    <text evidence="2">The sequence shown here is derived from an EMBL/GenBank/DDBJ whole genome shotgun (WGS) entry which is preliminary data.</text>
</comment>
<keyword evidence="3" id="KW-1185">Reference proteome</keyword>
<proteinExistence type="predicted"/>
<name>A0A9X2E580_9NOCA</name>
<gene>
    <name evidence="2" type="ORF">NDR86_10280</name>
</gene>
<feature type="signal peptide" evidence="1">
    <location>
        <begin position="1"/>
        <end position="30"/>
    </location>
</feature>
<reference evidence="2" key="1">
    <citation type="submission" date="2022-06" db="EMBL/GenBank/DDBJ databases">
        <title>Novel species in genus nocardia.</title>
        <authorList>
            <person name="Li F."/>
        </authorList>
    </citation>
    <scope>NUCLEOTIDE SEQUENCE</scope>
    <source>
        <strain evidence="2">CDC141</strain>
    </source>
</reference>
<dbReference type="RefSeq" id="WP_251910941.1">
    <property type="nucleotide sequence ID" value="NZ_JAMRXG010000004.1"/>
</dbReference>
<protein>
    <recommendedName>
        <fullName evidence="4">Cadherin-like beta sandwich domain-containing protein</fullName>
    </recommendedName>
</protein>
<dbReference type="Proteomes" id="UP001139157">
    <property type="component" value="Unassembled WGS sequence"/>
</dbReference>
<dbReference type="Gene3D" id="2.60.120.380">
    <property type="match status" value="1"/>
</dbReference>
<evidence type="ECO:0008006" key="4">
    <source>
        <dbReference type="Google" id="ProtNLM"/>
    </source>
</evidence>
<organism evidence="2 3">
    <name type="scientific">Nocardia pulmonis</name>
    <dbReference type="NCBI Taxonomy" id="2951408"/>
    <lineage>
        <taxon>Bacteria</taxon>
        <taxon>Bacillati</taxon>
        <taxon>Actinomycetota</taxon>
        <taxon>Actinomycetes</taxon>
        <taxon>Mycobacteriales</taxon>
        <taxon>Nocardiaceae</taxon>
        <taxon>Nocardia</taxon>
    </lineage>
</organism>
<keyword evidence="1" id="KW-0732">Signal</keyword>
<dbReference type="EMBL" id="JAMRXG010000004">
    <property type="protein sequence ID" value="MCM6773856.1"/>
    <property type="molecule type" value="Genomic_DNA"/>
</dbReference>